<gene>
    <name evidence="1" type="ORF">DTO96_102515</name>
</gene>
<reference evidence="2" key="1">
    <citation type="submission" date="2018-07" db="EMBL/GenBank/DDBJ databases">
        <authorList>
            <person name="Kim H."/>
        </authorList>
    </citation>
    <scope>NUCLEOTIDE SEQUENCE [LARGE SCALE GENOMIC DNA]</scope>
    <source>
        <strain evidence="2">F02</strain>
    </source>
</reference>
<dbReference type="KEGG" id="hyf:DTO96_102515"/>
<protein>
    <submittedName>
        <fullName evidence="1">Uncharacterized protein</fullName>
    </submittedName>
</protein>
<sequence length="81" mass="9318">MSLCQKHLTTDCEQIMNEQEFNALQDAKIELAWAAYKATLCADNPIPDEDLTENEWRLLKQVWIKGFMSGVAFVLETEIPE</sequence>
<dbReference type="Proteomes" id="UP000252182">
    <property type="component" value="Chromosome"/>
</dbReference>
<dbReference type="EMBL" id="CP031124">
    <property type="protein sequence ID" value="AXF86759.1"/>
    <property type="molecule type" value="Genomic_DNA"/>
</dbReference>
<proteinExistence type="predicted"/>
<evidence type="ECO:0000313" key="1">
    <source>
        <dbReference type="EMBL" id="AXF86759.1"/>
    </source>
</evidence>
<keyword evidence="2" id="KW-1185">Reference proteome</keyword>
<organism evidence="1 2">
    <name type="scientific">Ephemeroptericola cinctiostellae</name>
    <dbReference type="NCBI Taxonomy" id="2268024"/>
    <lineage>
        <taxon>Bacteria</taxon>
        <taxon>Pseudomonadati</taxon>
        <taxon>Pseudomonadota</taxon>
        <taxon>Betaproteobacteria</taxon>
        <taxon>Burkholderiales</taxon>
        <taxon>Burkholderiaceae</taxon>
        <taxon>Ephemeroptericola</taxon>
    </lineage>
</organism>
<name>A0A345DEH1_9BURK</name>
<dbReference type="AlphaFoldDB" id="A0A345DEH1"/>
<accession>A0A345DEH1</accession>
<evidence type="ECO:0000313" key="2">
    <source>
        <dbReference type="Proteomes" id="UP000252182"/>
    </source>
</evidence>